<sequence length="230" mass="24644">MVTVPIAYPHGRQCHSLVGWIGSAIVMRIRHLVLVGVVVASVAACGESASDSPETTSLPAIRTACDAEAANGAVFTTEARPDMPFTLQLPQLRAWQVVPADGDDLVLRRVDRHAGKLSGATVTLGVSAPRSVVGNTVVIKSIAGNWRQWRNQTVDVCGWDGSRGTGILSASGSEEADRYHEFLDFEYLAGQMLYPIRMSVETPAADRDLYKPDIDTFVDGLQIVPTSPAG</sequence>
<dbReference type="Proteomes" id="UP000019150">
    <property type="component" value="Chromosome"/>
</dbReference>
<proteinExistence type="predicted"/>
<evidence type="ECO:0000313" key="1">
    <source>
        <dbReference type="EMBL" id="AHH17641.1"/>
    </source>
</evidence>
<dbReference type="AlphaFoldDB" id="W5TK70"/>
<evidence type="ECO:0000313" key="2">
    <source>
        <dbReference type="Proteomes" id="UP000019150"/>
    </source>
</evidence>
<protein>
    <submittedName>
        <fullName evidence="1">Uncharacterized protein</fullName>
    </submittedName>
</protein>
<dbReference type="KEGG" id="nno:NONO_c28490"/>
<accession>W5TK70</accession>
<dbReference type="EMBL" id="CP006850">
    <property type="protein sequence ID" value="AHH17641.1"/>
    <property type="molecule type" value="Genomic_DNA"/>
</dbReference>
<dbReference type="HOGENOM" id="CLU_1203820_0_0_11"/>
<name>W5TK70_9NOCA</name>
<keyword evidence="2" id="KW-1185">Reference proteome</keyword>
<dbReference type="PATRIC" id="fig|1415166.3.peg.2922"/>
<dbReference type="eggNOG" id="ENOG5030WFJ">
    <property type="taxonomic scope" value="Bacteria"/>
</dbReference>
<gene>
    <name evidence="1" type="ORF">NONO_c28490</name>
</gene>
<dbReference type="STRING" id="1415166.NONO_c28490"/>
<reference evidence="1 2" key="1">
    <citation type="journal article" date="2014" name="Appl. Environ. Microbiol.">
        <title>Insights into the Microbial Degradation of Rubber and Gutta-Percha by Analysis of the Complete Genome of Nocardia nova SH22a.</title>
        <authorList>
            <person name="Luo Q."/>
            <person name="Hiessl S."/>
            <person name="Poehlein A."/>
            <person name="Daniel R."/>
            <person name="Steinbuchel A."/>
        </authorList>
    </citation>
    <scope>NUCLEOTIDE SEQUENCE [LARGE SCALE GENOMIC DNA]</scope>
    <source>
        <strain evidence="1">SH22a</strain>
    </source>
</reference>
<organism evidence="1 2">
    <name type="scientific">Nocardia nova SH22a</name>
    <dbReference type="NCBI Taxonomy" id="1415166"/>
    <lineage>
        <taxon>Bacteria</taxon>
        <taxon>Bacillati</taxon>
        <taxon>Actinomycetota</taxon>
        <taxon>Actinomycetes</taxon>
        <taxon>Mycobacteriales</taxon>
        <taxon>Nocardiaceae</taxon>
        <taxon>Nocardia</taxon>
    </lineage>
</organism>